<dbReference type="NCBIfam" id="TIGR03067">
    <property type="entry name" value="Planc_TIGR03067"/>
    <property type="match status" value="1"/>
</dbReference>
<gene>
    <name evidence="2" type="ORF">J8F10_29455</name>
</gene>
<keyword evidence="3" id="KW-1185">Reference proteome</keyword>
<evidence type="ECO:0000313" key="2">
    <source>
        <dbReference type="EMBL" id="MBP3959390.1"/>
    </source>
</evidence>
<sequence>MRVLALTALTIALAFAPVRAADDATEKELKRFQGDWQMVEVTKDGETRKGDKLKDRVWSFKGDKLVPLYNKDDAATIKIDPSKKPATLDILDKNGDRVEGIYKFTGDDTLTICGRGDSKRPTEFAAKKESGAILFVLERVKK</sequence>
<comment type="caution">
    <text evidence="2">The sequence shown here is derived from an EMBL/GenBank/DDBJ whole genome shotgun (WGS) entry which is preliminary data.</text>
</comment>
<evidence type="ECO:0000313" key="3">
    <source>
        <dbReference type="Proteomes" id="UP000676565"/>
    </source>
</evidence>
<dbReference type="RefSeq" id="WP_210660032.1">
    <property type="nucleotide sequence ID" value="NZ_JAGKQQ010000001.1"/>
</dbReference>
<evidence type="ECO:0000256" key="1">
    <source>
        <dbReference type="SAM" id="SignalP"/>
    </source>
</evidence>
<dbReference type="EMBL" id="JAGKQQ010000001">
    <property type="protein sequence ID" value="MBP3959390.1"/>
    <property type="molecule type" value="Genomic_DNA"/>
</dbReference>
<protein>
    <submittedName>
        <fullName evidence="2">TIGR03067 domain-containing protein</fullName>
    </submittedName>
</protein>
<dbReference type="InterPro" id="IPR017504">
    <property type="entry name" value="CHP03067_Planctomycetes"/>
</dbReference>
<feature type="chain" id="PRO_5046267794" evidence="1">
    <location>
        <begin position="21"/>
        <end position="142"/>
    </location>
</feature>
<dbReference type="Proteomes" id="UP000676565">
    <property type="component" value="Unassembled WGS sequence"/>
</dbReference>
<reference evidence="2 3" key="1">
    <citation type="submission" date="2021-04" db="EMBL/GenBank/DDBJ databases">
        <authorList>
            <person name="Ivanova A."/>
        </authorList>
    </citation>
    <scope>NUCLEOTIDE SEQUENCE [LARGE SCALE GENOMIC DNA]</scope>
    <source>
        <strain evidence="2 3">G18</strain>
    </source>
</reference>
<proteinExistence type="predicted"/>
<keyword evidence="1" id="KW-0732">Signal</keyword>
<accession>A0ABS5C1R1</accession>
<organism evidence="2 3">
    <name type="scientific">Gemmata palustris</name>
    <dbReference type="NCBI Taxonomy" id="2822762"/>
    <lineage>
        <taxon>Bacteria</taxon>
        <taxon>Pseudomonadati</taxon>
        <taxon>Planctomycetota</taxon>
        <taxon>Planctomycetia</taxon>
        <taxon>Gemmatales</taxon>
        <taxon>Gemmataceae</taxon>
        <taxon>Gemmata</taxon>
    </lineage>
</organism>
<feature type="signal peptide" evidence="1">
    <location>
        <begin position="1"/>
        <end position="20"/>
    </location>
</feature>
<name>A0ABS5C1R1_9BACT</name>